<sequence>MPATDVVKKAIVAFADDWIDGTRGDADLWALFDHPGNKRVSDLADIQRIRQQNGRLQQTQLGDLYQADRFAKAIEDGRRRWHFEPEKVSPMRQNGSDTRTHWPHASNQRSLSSHQADMTDEHACDINETVGWPW</sequence>
<gene>
    <name evidence="2" type="ORF">KDH_66150</name>
</gene>
<evidence type="ECO:0000256" key="1">
    <source>
        <dbReference type="SAM" id="MobiDB-lite"/>
    </source>
</evidence>
<comment type="caution">
    <text evidence="2">The sequence shown here is derived from an EMBL/GenBank/DDBJ whole genome shotgun (WGS) entry which is preliminary data.</text>
</comment>
<dbReference type="Proteomes" id="UP001344906">
    <property type="component" value="Unassembled WGS sequence"/>
</dbReference>
<evidence type="ECO:0000313" key="3">
    <source>
        <dbReference type="Proteomes" id="UP001344906"/>
    </source>
</evidence>
<name>A0ABQ6G4P1_9CHLR</name>
<accession>A0ABQ6G4P1</accession>
<organism evidence="2 3">
    <name type="scientific">Dictyobacter halimunensis</name>
    <dbReference type="NCBI Taxonomy" id="3026934"/>
    <lineage>
        <taxon>Bacteria</taxon>
        <taxon>Bacillati</taxon>
        <taxon>Chloroflexota</taxon>
        <taxon>Ktedonobacteria</taxon>
        <taxon>Ktedonobacterales</taxon>
        <taxon>Dictyobacteraceae</taxon>
        <taxon>Dictyobacter</taxon>
    </lineage>
</organism>
<evidence type="ECO:0000313" key="2">
    <source>
        <dbReference type="EMBL" id="GLV59791.1"/>
    </source>
</evidence>
<reference evidence="2 3" key="1">
    <citation type="submission" date="2023-02" db="EMBL/GenBank/DDBJ databases">
        <title>Dictyobacter halimunensis sp. nov., a new member of the class Ktedonobacteria from forest soil in a geothermal area.</title>
        <authorList>
            <person name="Rachmania M.K."/>
            <person name="Ningsih F."/>
            <person name="Sakai Y."/>
            <person name="Yabe S."/>
            <person name="Yokota A."/>
            <person name="Sjamsuridzal W."/>
        </authorList>
    </citation>
    <scope>NUCLEOTIDE SEQUENCE [LARGE SCALE GENOMIC DNA]</scope>
    <source>
        <strain evidence="2 3">S3.2.2.5</strain>
    </source>
</reference>
<dbReference type="EMBL" id="BSRI01000002">
    <property type="protein sequence ID" value="GLV59791.1"/>
    <property type="molecule type" value="Genomic_DNA"/>
</dbReference>
<protein>
    <submittedName>
        <fullName evidence="2">Uncharacterized protein</fullName>
    </submittedName>
</protein>
<feature type="region of interest" description="Disordered" evidence="1">
    <location>
        <begin position="83"/>
        <end position="106"/>
    </location>
</feature>
<proteinExistence type="predicted"/>
<keyword evidence="3" id="KW-1185">Reference proteome</keyword>